<reference evidence="3 4" key="1">
    <citation type="submission" date="2021-01" db="EMBL/GenBank/DDBJ databases">
        <title>Actinoplanes sp. nov. LDG1-01 isolated from lichen.</title>
        <authorList>
            <person name="Saeng-In P."/>
            <person name="Phongsopitanun W."/>
            <person name="Kanchanasin P."/>
            <person name="Yuki M."/>
            <person name="Kudo T."/>
            <person name="Ohkuma M."/>
            <person name="Tanasupawat S."/>
        </authorList>
    </citation>
    <scope>NUCLEOTIDE SEQUENCE [LARGE SCALE GENOMIC DNA]</scope>
    <source>
        <strain evidence="3 4">LDG1-01</strain>
    </source>
</reference>
<evidence type="ECO:0000313" key="4">
    <source>
        <dbReference type="Proteomes" id="UP000598996"/>
    </source>
</evidence>
<organism evidence="3 4">
    <name type="scientific">Paractinoplanes lichenicola</name>
    <dbReference type="NCBI Taxonomy" id="2802976"/>
    <lineage>
        <taxon>Bacteria</taxon>
        <taxon>Bacillati</taxon>
        <taxon>Actinomycetota</taxon>
        <taxon>Actinomycetes</taxon>
        <taxon>Micromonosporales</taxon>
        <taxon>Micromonosporaceae</taxon>
        <taxon>Paractinoplanes</taxon>
    </lineage>
</organism>
<dbReference type="PANTHER" id="PTHR37489:SF1">
    <property type="entry name" value="DUF3500 DOMAIN-CONTAINING PROTEIN"/>
    <property type="match status" value="1"/>
</dbReference>
<dbReference type="Pfam" id="PF12006">
    <property type="entry name" value="DUF3500"/>
    <property type="match status" value="1"/>
</dbReference>
<dbReference type="Proteomes" id="UP000598996">
    <property type="component" value="Unassembled WGS sequence"/>
</dbReference>
<keyword evidence="4" id="KW-1185">Reference proteome</keyword>
<protein>
    <submittedName>
        <fullName evidence="3">DUF3500 domain-containing protein</fullName>
    </submittedName>
</protein>
<gene>
    <name evidence="3" type="ORF">JKJ07_16520</name>
</gene>
<sequence length="362" mass="38255">MQGQDRFPVRRRSRIWSSAAAVLLLSAAAGCGEESAPAPPPPASAPAPAESTSASAPNAIVAAATAFLDTLSADERDRVLFDRGDKQQQQRWSNLPDGIYDRAGLMIGDLARPQTDAFLALMRATLSPEGYTRVLAEWAADDVLAAAEGRTNLGTRLFRIALIGEPSPTEPWQWQFGGHHVSINATLTGAALSLTPSFLGAQPATYTNDGTPVRPLGDLTDQAFALVNSLDAGTRRRAVLGSTPIDLVLGAGQDCRSIAPEGLPASAMTPAQRAAFLALISEYGSLGNPRHAAPRLAQLRADLPGTHFAWYGPTTPGSAAYFRITGPHVHIEYSPRAMGGDAVNHIHGIYRDPTNDYGGTVC</sequence>
<evidence type="ECO:0000256" key="2">
    <source>
        <dbReference type="SAM" id="SignalP"/>
    </source>
</evidence>
<dbReference type="RefSeq" id="WP_202992405.1">
    <property type="nucleotide sequence ID" value="NZ_JAENHO010000004.1"/>
</dbReference>
<keyword evidence="2" id="KW-0732">Signal</keyword>
<proteinExistence type="predicted"/>
<dbReference type="EMBL" id="JAENHO010000004">
    <property type="protein sequence ID" value="MBL7255908.1"/>
    <property type="molecule type" value="Genomic_DNA"/>
</dbReference>
<accession>A0ABS1VME6</accession>
<evidence type="ECO:0000313" key="3">
    <source>
        <dbReference type="EMBL" id="MBL7255908.1"/>
    </source>
</evidence>
<name>A0ABS1VME6_9ACTN</name>
<feature type="region of interest" description="Disordered" evidence="1">
    <location>
        <begin position="31"/>
        <end position="52"/>
    </location>
</feature>
<dbReference type="InterPro" id="IPR021889">
    <property type="entry name" value="DUF3500"/>
</dbReference>
<feature type="signal peptide" evidence="2">
    <location>
        <begin position="1"/>
        <end position="31"/>
    </location>
</feature>
<feature type="chain" id="PRO_5046227551" evidence="2">
    <location>
        <begin position="32"/>
        <end position="362"/>
    </location>
</feature>
<evidence type="ECO:0000256" key="1">
    <source>
        <dbReference type="SAM" id="MobiDB-lite"/>
    </source>
</evidence>
<dbReference type="PANTHER" id="PTHR37489">
    <property type="entry name" value="DUF3500 DOMAIN-CONTAINING PROTEIN"/>
    <property type="match status" value="1"/>
</dbReference>
<comment type="caution">
    <text evidence="3">The sequence shown here is derived from an EMBL/GenBank/DDBJ whole genome shotgun (WGS) entry which is preliminary data.</text>
</comment>
<dbReference type="PROSITE" id="PS51257">
    <property type="entry name" value="PROKAR_LIPOPROTEIN"/>
    <property type="match status" value="1"/>
</dbReference>